<gene>
    <name evidence="1" type="ORF">BO80DRAFT_449970</name>
</gene>
<sequence length="195" mass="21607">MALEISWYSHGLRDDQNRILAWPLHSGADGEMLHPCVSDRKMGLPINIGGHLDSALSRNEIVKESHFHSPILQQNPAPDTPLTTTPLDTVRVSRLQTPALGCFAARLDTTKAVPIFLRTRRNPAVRDQLKRLRSGNSKSAGLVGFAEQALEFLRGNSAKTPNSAAGYEVFGDIYHVEEEFPIVNEPSCLELRRTN</sequence>
<accession>A0A395GKS9</accession>
<name>A0A395GKS9_9EURO</name>
<evidence type="ECO:0000313" key="1">
    <source>
        <dbReference type="EMBL" id="RAK95658.1"/>
    </source>
</evidence>
<dbReference type="VEuPathDB" id="FungiDB:BO80DRAFT_449970"/>
<proteinExistence type="predicted"/>
<protein>
    <submittedName>
        <fullName evidence="1">Uncharacterized protein</fullName>
    </submittedName>
</protein>
<organism evidence="1 2">
    <name type="scientific">Aspergillus ibericus CBS 121593</name>
    <dbReference type="NCBI Taxonomy" id="1448316"/>
    <lineage>
        <taxon>Eukaryota</taxon>
        <taxon>Fungi</taxon>
        <taxon>Dikarya</taxon>
        <taxon>Ascomycota</taxon>
        <taxon>Pezizomycotina</taxon>
        <taxon>Eurotiomycetes</taxon>
        <taxon>Eurotiomycetidae</taxon>
        <taxon>Eurotiales</taxon>
        <taxon>Aspergillaceae</taxon>
        <taxon>Aspergillus</taxon>
        <taxon>Aspergillus subgen. Circumdati</taxon>
    </lineage>
</organism>
<dbReference type="EMBL" id="KZ824487">
    <property type="protein sequence ID" value="RAK95658.1"/>
    <property type="molecule type" value="Genomic_DNA"/>
</dbReference>
<dbReference type="AlphaFoldDB" id="A0A395GKS9"/>
<dbReference type="Proteomes" id="UP000249402">
    <property type="component" value="Unassembled WGS sequence"/>
</dbReference>
<keyword evidence="2" id="KW-1185">Reference proteome</keyword>
<dbReference type="RefSeq" id="XP_025569986.1">
    <property type="nucleotide sequence ID" value="XM_025721777.1"/>
</dbReference>
<reference evidence="1 2" key="1">
    <citation type="submission" date="2018-02" db="EMBL/GenBank/DDBJ databases">
        <title>The genomes of Aspergillus section Nigri reveals drivers in fungal speciation.</title>
        <authorList>
            <consortium name="DOE Joint Genome Institute"/>
            <person name="Vesth T.C."/>
            <person name="Nybo J."/>
            <person name="Theobald S."/>
            <person name="Brandl J."/>
            <person name="Frisvad J.C."/>
            <person name="Nielsen K.F."/>
            <person name="Lyhne E.K."/>
            <person name="Kogle M.E."/>
            <person name="Kuo A."/>
            <person name="Riley R."/>
            <person name="Clum A."/>
            <person name="Nolan M."/>
            <person name="Lipzen A."/>
            <person name="Salamov A."/>
            <person name="Henrissat B."/>
            <person name="Wiebenga A."/>
            <person name="De vries R.P."/>
            <person name="Grigoriev I.V."/>
            <person name="Mortensen U.H."/>
            <person name="Andersen M.R."/>
            <person name="Baker S.E."/>
        </authorList>
    </citation>
    <scope>NUCLEOTIDE SEQUENCE [LARGE SCALE GENOMIC DNA]</scope>
    <source>
        <strain evidence="1 2">CBS 121593</strain>
    </source>
</reference>
<evidence type="ECO:0000313" key="2">
    <source>
        <dbReference type="Proteomes" id="UP000249402"/>
    </source>
</evidence>
<dbReference type="GeneID" id="37226642"/>